<reference evidence="5" key="1">
    <citation type="submission" date="2016-11" db="EMBL/GenBank/DDBJ databases">
        <authorList>
            <person name="Varghese N."/>
            <person name="Submissions S."/>
        </authorList>
    </citation>
    <scope>NUCLEOTIDE SEQUENCE [LARGE SCALE GENOMIC DNA]</scope>
    <source>
        <strain evidence="5">DSM 9756</strain>
    </source>
</reference>
<accession>A0A1M5BKR8</accession>
<proteinExistence type="inferred from homology"/>
<evidence type="ECO:0000313" key="4">
    <source>
        <dbReference type="EMBL" id="SHF42985.1"/>
    </source>
</evidence>
<feature type="domain" description="Ketoreductase" evidence="3">
    <location>
        <begin position="8"/>
        <end position="188"/>
    </location>
</feature>
<dbReference type="InterPro" id="IPR002347">
    <property type="entry name" value="SDR_fam"/>
</dbReference>
<dbReference type="AlphaFoldDB" id="A0A1M5BKR8"/>
<dbReference type="GO" id="GO:0006633">
    <property type="term" value="P:fatty acid biosynthetic process"/>
    <property type="evidence" value="ECO:0007669"/>
    <property type="project" value="TreeGrafter"/>
</dbReference>
<dbReference type="PRINTS" id="PR00080">
    <property type="entry name" value="SDRFAMILY"/>
</dbReference>
<dbReference type="OrthoDB" id="9804774at2"/>
<dbReference type="FunFam" id="3.40.50.720:FF:000084">
    <property type="entry name" value="Short-chain dehydrogenase reductase"/>
    <property type="match status" value="1"/>
</dbReference>
<keyword evidence="2" id="KW-0560">Oxidoreductase</keyword>
<dbReference type="GO" id="GO:0048038">
    <property type="term" value="F:quinone binding"/>
    <property type="evidence" value="ECO:0007669"/>
    <property type="project" value="TreeGrafter"/>
</dbReference>
<dbReference type="RefSeq" id="WP_073038838.1">
    <property type="nucleotide sequence ID" value="NZ_FQVB01000017.1"/>
</dbReference>
<dbReference type="PANTHER" id="PTHR42760">
    <property type="entry name" value="SHORT-CHAIN DEHYDROGENASES/REDUCTASES FAMILY MEMBER"/>
    <property type="match status" value="1"/>
</dbReference>
<dbReference type="Gene3D" id="3.40.50.720">
    <property type="entry name" value="NAD(P)-binding Rossmann-like Domain"/>
    <property type="match status" value="1"/>
</dbReference>
<evidence type="ECO:0000259" key="3">
    <source>
        <dbReference type="SMART" id="SM00822"/>
    </source>
</evidence>
<keyword evidence="5" id="KW-1185">Reference proteome</keyword>
<organism evidence="4 5">
    <name type="scientific">Desulfacinum infernum DSM 9756</name>
    <dbReference type="NCBI Taxonomy" id="1121391"/>
    <lineage>
        <taxon>Bacteria</taxon>
        <taxon>Pseudomonadati</taxon>
        <taxon>Thermodesulfobacteriota</taxon>
        <taxon>Syntrophobacteria</taxon>
        <taxon>Syntrophobacterales</taxon>
        <taxon>Syntrophobacteraceae</taxon>
        <taxon>Desulfacinum</taxon>
    </lineage>
</organism>
<evidence type="ECO:0000256" key="1">
    <source>
        <dbReference type="ARBA" id="ARBA00006484"/>
    </source>
</evidence>
<dbReference type="PANTHER" id="PTHR42760:SF133">
    <property type="entry name" value="3-OXOACYL-[ACYL-CARRIER-PROTEIN] REDUCTASE"/>
    <property type="match status" value="1"/>
</dbReference>
<sequence length="274" mass="29387">MEKMLDGKVCLITGAGRGIGRSAALLFAAEGGRMVLSDLDPEPVQEVVEQIKAAGGEAVAVAGDVTADGFAEKFVQTAVDAFGPDIHVIVNNAGYTWDGVVHKMTDEQWEAMLKVHCTAPFRIVRAAAPYMRENAKREAQEGRVVMRKIINVSSVAGTDGNPGQANYSTAKSGILGFTKTLAKEWGRLNVNVNAVAYGWIETRLTQPKAEDTVLEKDGKKIAIGVPKNQLEAFRMMIPLGRPGTPDEAARVMLFLASPLSDYVSGQVIKVTGGW</sequence>
<comment type="similarity">
    <text evidence="1">Belongs to the short-chain dehydrogenases/reductases (SDR) family.</text>
</comment>
<dbReference type="SMART" id="SM00822">
    <property type="entry name" value="PKS_KR"/>
    <property type="match status" value="1"/>
</dbReference>
<dbReference type="PRINTS" id="PR00081">
    <property type="entry name" value="GDHRDH"/>
</dbReference>
<name>A0A1M5BKR8_9BACT</name>
<dbReference type="InterPro" id="IPR036291">
    <property type="entry name" value="NAD(P)-bd_dom_sf"/>
</dbReference>
<evidence type="ECO:0000256" key="2">
    <source>
        <dbReference type="ARBA" id="ARBA00023002"/>
    </source>
</evidence>
<dbReference type="SUPFAM" id="SSF51735">
    <property type="entry name" value="NAD(P)-binding Rossmann-fold domains"/>
    <property type="match status" value="1"/>
</dbReference>
<dbReference type="Proteomes" id="UP000184076">
    <property type="component" value="Unassembled WGS sequence"/>
</dbReference>
<dbReference type="GO" id="GO:0016616">
    <property type="term" value="F:oxidoreductase activity, acting on the CH-OH group of donors, NAD or NADP as acceptor"/>
    <property type="evidence" value="ECO:0007669"/>
    <property type="project" value="TreeGrafter"/>
</dbReference>
<dbReference type="STRING" id="1121391.SAMN02745206_01973"/>
<protein>
    <submittedName>
        <fullName evidence="4">3-oxoacyl-[acyl-carrier protein] reductase</fullName>
    </submittedName>
</protein>
<evidence type="ECO:0000313" key="5">
    <source>
        <dbReference type="Proteomes" id="UP000184076"/>
    </source>
</evidence>
<dbReference type="InterPro" id="IPR057326">
    <property type="entry name" value="KR_dom"/>
</dbReference>
<dbReference type="Pfam" id="PF13561">
    <property type="entry name" value="adh_short_C2"/>
    <property type="match status" value="1"/>
</dbReference>
<dbReference type="InterPro" id="IPR020904">
    <property type="entry name" value="Sc_DH/Rdtase_CS"/>
</dbReference>
<dbReference type="PROSITE" id="PS00061">
    <property type="entry name" value="ADH_SHORT"/>
    <property type="match status" value="1"/>
</dbReference>
<dbReference type="EMBL" id="FQVB01000017">
    <property type="protein sequence ID" value="SHF42985.1"/>
    <property type="molecule type" value="Genomic_DNA"/>
</dbReference>
<gene>
    <name evidence="4" type="ORF">SAMN02745206_01973</name>
</gene>